<evidence type="ECO:0000313" key="1">
    <source>
        <dbReference type="EMBL" id="QOX63641.1"/>
    </source>
</evidence>
<gene>
    <name evidence="1" type="ORF">FRZ06_09890</name>
</gene>
<evidence type="ECO:0000313" key="2">
    <source>
        <dbReference type="Proteomes" id="UP000594014"/>
    </source>
</evidence>
<protein>
    <submittedName>
        <fullName evidence="1">Uncharacterized protein</fullName>
    </submittedName>
</protein>
<reference evidence="1" key="1">
    <citation type="submission" date="2019-08" db="EMBL/GenBank/DDBJ databases">
        <title>Genome sequence of Clostridiales bacterium MT110.</title>
        <authorList>
            <person name="Cao J."/>
        </authorList>
    </citation>
    <scope>NUCLEOTIDE SEQUENCE</scope>
    <source>
        <strain evidence="1">MT110</strain>
    </source>
</reference>
<dbReference type="EMBL" id="CP042469">
    <property type="protein sequence ID" value="QOX63641.1"/>
    <property type="molecule type" value="Genomic_DNA"/>
</dbReference>
<keyword evidence="2" id="KW-1185">Reference proteome</keyword>
<sequence length="731" mass="83310">METVFLQIFSMSITASYVILFVVLIRLPMKKAPRIFSYLLWTAVLFRLISPIAIENSFSLIPSAENLMPVIREELTGEQIVPAENQRAVWETGDEGISVEAGSQSTNITGGLERSWTDNENDIYFNQVKNPITYEKIFITDGLLALSTVLWLAGMSLLLLYSICSTIRLTKKLKTAINIENNVYELPEIGTPFVFGLFRPKIYLPSGIEGMERTFILNHEKTHIRRLDYVIKPVAFAILCLHWFNPLVWIAYHLMTEDMECSCDESVLQRMGSEIKKDYSRTLLALSGGRRLAGEGPLAFGEDHVKGRIRNILNYKKPKMTLVVVVVLVVAVVSIGLMSNPKSGMLTVEDFAQQFVDDQIAAYNQSDFTGFRIIDNKITVFEKLDEFDFMLDVPVEVWRIEYRLKPDDPSKVMLAGGMGMIDGWLTEESSMGKPLLLFAREKEGPRFLGSVNTGDSMNGSIDTRAGRETMLRVFLENQNLLAHETYDGEHILMKFPLSTGETCQLLLSRPVKKDDSGIWCVERWMDGNGTVYYDTPETSGTALEYYTQMQEQVAAGQELWRLDPIAVSLDYINHVLGQHVAEDELKPQYDAVPADFERTPESHYIGYISNWKTYSDKQGMFSFYLDAVEWLTLEDGKRLESLNISPDELPNGFYIYNPNTYPDFYQGTEQTIFRISDRKTGVGYEEISMEEFQAYLQRYSEKELASAPLYRIITKDGFVQSIEEQYLSLTI</sequence>
<dbReference type="Proteomes" id="UP000594014">
    <property type="component" value="Chromosome"/>
</dbReference>
<accession>A0ACD1AB33</accession>
<organism evidence="1 2">
    <name type="scientific">Anoxybacterium hadale</name>
    <dbReference type="NCBI Taxonomy" id="3408580"/>
    <lineage>
        <taxon>Bacteria</taxon>
        <taxon>Bacillati</taxon>
        <taxon>Bacillota</taxon>
        <taxon>Clostridia</taxon>
        <taxon>Peptostreptococcales</taxon>
        <taxon>Anaerovoracaceae</taxon>
        <taxon>Anoxybacterium</taxon>
    </lineage>
</organism>
<proteinExistence type="predicted"/>
<name>A0ACD1AB33_9FIRM</name>